<proteinExistence type="predicted"/>
<name>A0A1A9ZEL2_GLOPL</name>
<protein>
    <submittedName>
        <fullName evidence="2">Uncharacterized protein</fullName>
    </submittedName>
</protein>
<feature type="compositionally biased region" description="Basic and acidic residues" evidence="1">
    <location>
        <begin position="25"/>
        <end position="46"/>
    </location>
</feature>
<feature type="region of interest" description="Disordered" evidence="1">
    <location>
        <begin position="1"/>
        <end position="46"/>
    </location>
</feature>
<reference evidence="2" key="2">
    <citation type="submission" date="2020-05" db="UniProtKB">
        <authorList>
            <consortium name="EnsemblMetazoa"/>
        </authorList>
    </citation>
    <scope>IDENTIFICATION</scope>
    <source>
        <strain evidence="2">IAEA</strain>
    </source>
</reference>
<accession>A0A1A9ZEL2</accession>
<reference evidence="3" key="1">
    <citation type="submission" date="2014-03" db="EMBL/GenBank/DDBJ databases">
        <authorList>
            <person name="Aksoy S."/>
            <person name="Warren W."/>
            <person name="Wilson R.K."/>
        </authorList>
    </citation>
    <scope>NUCLEOTIDE SEQUENCE [LARGE SCALE GENOMIC DNA]</scope>
    <source>
        <strain evidence="3">IAEA</strain>
    </source>
</reference>
<organism evidence="2 3">
    <name type="scientific">Glossina pallidipes</name>
    <name type="common">Tsetse fly</name>
    <dbReference type="NCBI Taxonomy" id="7398"/>
    <lineage>
        <taxon>Eukaryota</taxon>
        <taxon>Metazoa</taxon>
        <taxon>Ecdysozoa</taxon>
        <taxon>Arthropoda</taxon>
        <taxon>Hexapoda</taxon>
        <taxon>Insecta</taxon>
        <taxon>Pterygota</taxon>
        <taxon>Neoptera</taxon>
        <taxon>Endopterygota</taxon>
        <taxon>Diptera</taxon>
        <taxon>Brachycera</taxon>
        <taxon>Muscomorpha</taxon>
        <taxon>Hippoboscoidea</taxon>
        <taxon>Glossinidae</taxon>
        <taxon>Glossina</taxon>
    </lineage>
</organism>
<dbReference type="STRING" id="7398.A0A1A9ZEL2"/>
<sequence>MTTNGSIVITSDGNITRTSKRKRQFEKLQQKEPAQDESKKSEEKELAAANNSCFTNAAFSSTPKKNLTKRRINLHGNKGSADVQCVKEKIQQNMNTEDISNDNPYEVVRRPPKRKKRKTEEEVCFENPALNLELPEKLFNPYEVVRIKKPNENVKNCFINNALNLKVQDNSVLINPFEIQRVKREEEHQGLQIESYNLKIGLPFKPNMGCRIDFKDLSLSQLTPSKLLAEKLVFSPVAANNRSLTVINEESPTDISNELDCYQLVLENSINEAKLRKNGVPQNSERKVLQELNEVIEVNENKVKTAIGETSANLVSKANTNPFLNEEEKLENTQSCLTAEDLDELYGAIDSDKEESFDLNPHAGFVRNYRSSDENKLTNCKERLEKKEDNEGCPKQSLKTILRSSIRKLVHHSTTAAKENQKPTQGLITSIRCSLRRKKTPNDSNIKMVPMKVTETSIIDTSERVMKLKTTLPGTEYMKIEDLTNERKHGFRHSIRNSGYSGMKQQLMSRVFNKKQAECKIDDDINDTDGNG</sequence>
<dbReference type="VEuPathDB" id="VectorBase:GPAI012289"/>
<keyword evidence="3" id="KW-1185">Reference proteome</keyword>
<dbReference type="Proteomes" id="UP000092445">
    <property type="component" value="Unassembled WGS sequence"/>
</dbReference>
<dbReference type="EnsemblMetazoa" id="GPAI012289-RA">
    <property type="protein sequence ID" value="GPAI012289-PA"/>
    <property type="gene ID" value="GPAI012289"/>
</dbReference>
<evidence type="ECO:0000313" key="2">
    <source>
        <dbReference type="EnsemblMetazoa" id="GPAI012289-PA"/>
    </source>
</evidence>
<evidence type="ECO:0000256" key="1">
    <source>
        <dbReference type="SAM" id="MobiDB-lite"/>
    </source>
</evidence>
<feature type="compositionally biased region" description="Polar residues" evidence="1">
    <location>
        <begin position="1"/>
        <end position="17"/>
    </location>
</feature>
<dbReference type="AlphaFoldDB" id="A0A1A9ZEL2"/>
<evidence type="ECO:0000313" key="3">
    <source>
        <dbReference type="Proteomes" id="UP000092445"/>
    </source>
</evidence>